<accession>A0ACC3CSR1</accession>
<keyword evidence="2" id="KW-1185">Reference proteome</keyword>
<dbReference type="Proteomes" id="UP001186974">
    <property type="component" value="Unassembled WGS sequence"/>
</dbReference>
<gene>
    <name evidence="1" type="ORF">LTS18_002335</name>
</gene>
<comment type="caution">
    <text evidence="1">The sequence shown here is derived from an EMBL/GenBank/DDBJ whole genome shotgun (WGS) entry which is preliminary data.</text>
</comment>
<feature type="non-terminal residue" evidence="1">
    <location>
        <position position="142"/>
    </location>
</feature>
<sequence length="142" mass="15792">MARQRQHLVEQKRKYDKVLNKYYTLGSAYSEPISSIVYSLASELGREDNDLLWNAIVGVSSLEVSGRTLSGLGLSALTNAGGSSGWNGDRGERIREILRDEVRRHNPVENTMDLGESSTILTNARSPTDNSIRLSPEPRFLL</sequence>
<evidence type="ECO:0000313" key="2">
    <source>
        <dbReference type="Proteomes" id="UP001186974"/>
    </source>
</evidence>
<proteinExistence type="predicted"/>
<reference evidence="1" key="1">
    <citation type="submission" date="2024-09" db="EMBL/GenBank/DDBJ databases">
        <title>Black Yeasts Isolated from many extreme environments.</title>
        <authorList>
            <person name="Coleine C."/>
            <person name="Stajich J.E."/>
            <person name="Selbmann L."/>
        </authorList>
    </citation>
    <scope>NUCLEOTIDE SEQUENCE</scope>
    <source>
        <strain evidence="1">CCFEE 5737</strain>
    </source>
</reference>
<organism evidence="1 2">
    <name type="scientific">Coniosporium uncinatum</name>
    <dbReference type="NCBI Taxonomy" id="93489"/>
    <lineage>
        <taxon>Eukaryota</taxon>
        <taxon>Fungi</taxon>
        <taxon>Dikarya</taxon>
        <taxon>Ascomycota</taxon>
        <taxon>Pezizomycotina</taxon>
        <taxon>Dothideomycetes</taxon>
        <taxon>Dothideomycetes incertae sedis</taxon>
        <taxon>Coniosporium</taxon>
    </lineage>
</organism>
<evidence type="ECO:0000313" key="1">
    <source>
        <dbReference type="EMBL" id="KAK3044038.1"/>
    </source>
</evidence>
<name>A0ACC3CSR1_9PEZI</name>
<protein>
    <submittedName>
        <fullName evidence="1">Uncharacterized protein</fullName>
    </submittedName>
</protein>
<dbReference type="EMBL" id="JAWDJW010012507">
    <property type="protein sequence ID" value="KAK3044038.1"/>
    <property type="molecule type" value="Genomic_DNA"/>
</dbReference>